<dbReference type="CDD" id="cd12148">
    <property type="entry name" value="fungal_TF_MHR"/>
    <property type="match status" value="1"/>
</dbReference>
<feature type="region of interest" description="Disordered" evidence="8">
    <location>
        <begin position="1"/>
        <end position="32"/>
    </location>
</feature>
<dbReference type="SUPFAM" id="SSF57701">
    <property type="entry name" value="Zn2/Cys6 DNA-binding domain"/>
    <property type="match status" value="1"/>
</dbReference>
<dbReference type="GO" id="GO:0005634">
    <property type="term" value="C:nucleus"/>
    <property type="evidence" value="ECO:0007669"/>
    <property type="project" value="UniProtKB-SubCell"/>
</dbReference>
<keyword evidence="4" id="KW-0805">Transcription regulation</keyword>
<comment type="caution">
    <text evidence="10">The sequence shown here is derived from an EMBL/GenBank/DDBJ whole genome shotgun (WGS) entry which is preliminary data.</text>
</comment>
<feature type="region of interest" description="Disordered" evidence="8">
    <location>
        <begin position="101"/>
        <end position="151"/>
    </location>
</feature>
<proteinExistence type="predicted"/>
<keyword evidence="5" id="KW-0238">DNA-binding</keyword>
<dbReference type="InterPro" id="IPR001138">
    <property type="entry name" value="Zn2Cys6_DnaBD"/>
</dbReference>
<evidence type="ECO:0000256" key="6">
    <source>
        <dbReference type="ARBA" id="ARBA00023163"/>
    </source>
</evidence>
<evidence type="ECO:0000256" key="5">
    <source>
        <dbReference type="ARBA" id="ARBA00023125"/>
    </source>
</evidence>
<dbReference type="GO" id="GO:0000981">
    <property type="term" value="F:DNA-binding transcription factor activity, RNA polymerase II-specific"/>
    <property type="evidence" value="ECO:0007669"/>
    <property type="project" value="InterPro"/>
</dbReference>
<name>A0A1Y2B2B2_9TREE</name>
<dbReference type="SMART" id="SM00066">
    <property type="entry name" value="GAL4"/>
    <property type="match status" value="1"/>
</dbReference>
<protein>
    <recommendedName>
        <fullName evidence="9">Zn(2)-C6 fungal-type domain-containing protein</fullName>
    </recommendedName>
</protein>
<evidence type="ECO:0000256" key="4">
    <source>
        <dbReference type="ARBA" id="ARBA00023015"/>
    </source>
</evidence>
<evidence type="ECO:0000259" key="9">
    <source>
        <dbReference type="PROSITE" id="PS50048"/>
    </source>
</evidence>
<evidence type="ECO:0000313" key="11">
    <source>
        <dbReference type="Proteomes" id="UP000193986"/>
    </source>
</evidence>
<dbReference type="CDD" id="cd00067">
    <property type="entry name" value="GAL4"/>
    <property type="match status" value="1"/>
</dbReference>
<keyword evidence="11" id="KW-1185">Reference proteome</keyword>
<evidence type="ECO:0000256" key="7">
    <source>
        <dbReference type="ARBA" id="ARBA00023242"/>
    </source>
</evidence>
<dbReference type="PANTHER" id="PTHR31313">
    <property type="entry name" value="TY1 ENHANCER ACTIVATOR"/>
    <property type="match status" value="1"/>
</dbReference>
<dbReference type="PROSITE" id="PS00463">
    <property type="entry name" value="ZN2_CY6_FUNGAL_1"/>
    <property type="match status" value="1"/>
</dbReference>
<evidence type="ECO:0000256" key="2">
    <source>
        <dbReference type="ARBA" id="ARBA00022723"/>
    </source>
</evidence>
<dbReference type="OrthoDB" id="2154091at2759"/>
<dbReference type="InterPro" id="IPR051615">
    <property type="entry name" value="Transcr_Regulatory_Elem"/>
</dbReference>
<dbReference type="PANTHER" id="PTHR31313:SF81">
    <property type="entry name" value="TY1 ENHANCER ACTIVATOR"/>
    <property type="match status" value="1"/>
</dbReference>
<evidence type="ECO:0000313" key="10">
    <source>
        <dbReference type="EMBL" id="ORY28952.1"/>
    </source>
</evidence>
<feature type="compositionally biased region" description="Polar residues" evidence="8">
    <location>
        <begin position="129"/>
        <end position="138"/>
    </location>
</feature>
<feature type="compositionally biased region" description="Polar residues" evidence="8">
    <location>
        <begin position="201"/>
        <end position="211"/>
    </location>
</feature>
<evidence type="ECO:0000256" key="1">
    <source>
        <dbReference type="ARBA" id="ARBA00004123"/>
    </source>
</evidence>
<keyword evidence="2" id="KW-0479">Metal-binding</keyword>
<dbReference type="GO" id="GO:0003677">
    <property type="term" value="F:DNA binding"/>
    <property type="evidence" value="ECO:0007669"/>
    <property type="project" value="UniProtKB-KW"/>
</dbReference>
<feature type="compositionally biased region" description="Polar residues" evidence="8">
    <location>
        <begin position="1"/>
        <end position="22"/>
    </location>
</feature>
<feature type="domain" description="Zn(2)-C6 fungal-type" evidence="9">
    <location>
        <begin position="33"/>
        <end position="62"/>
    </location>
</feature>
<dbReference type="EMBL" id="MCFC01000028">
    <property type="protein sequence ID" value="ORY28952.1"/>
    <property type="molecule type" value="Genomic_DNA"/>
</dbReference>
<organism evidence="10 11">
    <name type="scientific">Naematelia encephala</name>
    <dbReference type="NCBI Taxonomy" id="71784"/>
    <lineage>
        <taxon>Eukaryota</taxon>
        <taxon>Fungi</taxon>
        <taxon>Dikarya</taxon>
        <taxon>Basidiomycota</taxon>
        <taxon>Agaricomycotina</taxon>
        <taxon>Tremellomycetes</taxon>
        <taxon>Tremellales</taxon>
        <taxon>Naemateliaceae</taxon>
        <taxon>Naematelia</taxon>
    </lineage>
</organism>
<dbReference type="Proteomes" id="UP000193986">
    <property type="component" value="Unassembled WGS sequence"/>
</dbReference>
<keyword evidence="6" id="KW-0804">Transcription</keyword>
<keyword evidence="7" id="KW-0539">Nucleus</keyword>
<evidence type="ECO:0000256" key="3">
    <source>
        <dbReference type="ARBA" id="ARBA00022833"/>
    </source>
</evidence>
<keyword evidence="3" id="KW-0862">Zinc</keyword>
<gene>
    <name evidence="10" type="ORF">BCR39DRAFT_533268</name>
</gene>
<dbReference type="SMART" id="SM00906">
    <property type="entry name" value="Fungal_trans"/>
    <property type="match status" value="1"/>
</dbReference>
<evidence type="ECO:0000256" key="8">
    <source>
        <dbReference type="SAM" id="MobiDB-lite"/>
    </source>
</evidence>
<dbReference type="AlphaFoldDB" id="A0A1Y2B2B2"/>
<dbReference type="STRING" id="71784.A0A1Y2B2B2"/>
<dbReference type="GO" id="GO:0006351">
    <property type="term" value="P:DNA-templated transcription"/>
    <property type="evidence" value="ECO:0007669"/>
    <property type="project" value="InterPro"/>
</dbReference>
<dbReference type="InterPro" id="IPR007219">
    <property type="entry name" value="XnlR_reg_dom"/>
</dbReference>
<dbReference type="GO" id="GO:0008270">
    <property type="term" value="F:zinc ion binding"/>
    <property type="evidence" value="ECO:0007669"/>
    <property type="project" value="InterPro"/>
</dbReference>
<dbReference type="InterPro" id="IPR036864">
    <property type="entry name" value="Zn2-C6_fun-type_DNA-bd_sf"/>
</dbReference>
<dbReference type="InParanoid" id="A0A1Y2B2B2"/>
<dbReference type="PROSITE" id="PS50048">
    <property type="entry name" value="ZN2_CY6_FUNGAL_2"/>
    <property type="match status" value="1"/>
</dbReference>
<reference evidence="10 11" key="1">
    <citation type="submission" date="2016-07" db="EMBL/GenBank/DDBJ databases">
        <title>Pervasive Adenine N6-methylation of Active Genes in Fungi.</title>
        <authorList>
            <consortium name="DOE Joint Genome Institute"/>
            <person name="Mondo S.J."/>
            <person name="Dannebaum R.O."/>
            <person name="Kuo R.C."/>
            <person name="Labutti K."/>
            <person name="Haridas S."/>
            <person name="Kuo A."/>
            <person name="Salamov A."/>
            <person name="Ahrendt S.R."/>
            <person name="Lipzen A."/>
            <person name="Sullivan W."/>
            <person name="Andreopoulos W.B."/>
            <person name="Clum A."/>
            <person name="Lindquist E."/>
            <person name="Daum C."/>
            <person name="Ramamoorthy G.K."/>
            <person name="Gryganskyi A."/>
            <person name="Culley D."/>
            <person name="Magnuson J.K."/>
            <person name="James T.Y."/>
            <person name="O'Malley M.A."/>
            <person name="Stajich J.E."/>
            <person name="Spatafora J.W."/>
            <person name="Visel A."/>
            <person name="Grigoriev I.V."/>
        </authorList>
    </citation>
    <scope>NUCLEOTIDE SEQUENCE [LARGE SCALE GENOMIC DNA]</scope>
    <source>
        <strain evidence="10 11">68-887.2</strain>
    </source>
</reference>
<feature type="region of interest" description="Disordered" evidence="8">
    <location>
        <begin position="197"/>
        <end position="238"/>
    </location>
</feature>
<sequence>MSNSPHTSTRDVPSSPHSQTYSQKRRRVHTSRACERCRKRKIRCDGQNPCEVCVRVQVECAYSGHRDKRVSSVVDHETLLAKLASMDKLLRKHGIFEQMEPDDPCPLVSSSSIPPPSSSEPRLSMAGHAQQSSLQPSLTLDGEMSMTDGGHPSSLHLPLIFDGGVGEVHDPSPLGWSWRHPGFLTSSVIDQMAPDVPGQSIPASSPVSQDICSPGLDHSEVSSADKSAPTGPKVAGPFASLRSQKSEFERLQRRGEEGRLLQFGETSIFTHLPSAADTRPLTPSPSGGSFADYAQGFEPPRLEWAQNLPPSLDITREIHDRALEHFASYWAPWCMTVDFPPFMRDLITCNMVGVFPKPPRRTPHYSPLLHCVVLFMGMYYGRSQWPEALERYKSTFMQHCHILALYESNSPTLSTMRAVNLYATSVSEPPMGHASYGYMNFGSAIALSQVLGINVPCGWYVAHLQVTAEEKRLRDNAFWAVYLYDILRSIAAGRPPLIGTPVIDLPEIDEETDTFPWTAPSWHRDATTTMGYTLNGLPSLRSTVFHWSVKLAKIYAEVSVTLYPTAEPNSKQEERAQELSVQLRKWKEDLPSSISRPETCPLPHILILHMVYRLITIFLYRPFYRTDMTASPSPAHKCNQAADRIFQLLRLYELYHSLRYGPGTLINIMFSTTTIFFMRAVEEQNQNRDISPGVRQSIDRMFANMRELSNTFWEAGRAVVAALSLCADWLPGAFSTEALGADLAKFIGPNAVTSSVRVPGNDNSELTNTAPVDIGVPTAPIPSTRADPTWLYEGFTLDSGNDGWVTGDDIFSNMMQDLIDSGTTWRT</sequence>
<dbReference type="Pfam" id="PF00172">
    <property type="entry name" value="Zn_clus"/>
    <property type="match status" value="1"/>
</dbReference>
<dbReference type="Gene3D" id="4.10.240.10">
    <property type="entry name" value="Zn(2)-C6 fungal-type DNA-binding domain"/>
    <property type="match status" value="1"/>
</dbReference>
<feature type="region of interest" description="Disordered" evidence="8">
    <location>
        <begin position="758"/>
        <end position="779"/>
    </location>
</feature>
<dbReference type="Pfam" id="PF04082">
    <property type="entry name" value="Fungal_trans"/>
    <property type="match status" value="1"/>
</dbReference>
<comment type="subcellular location">
    <subcellularLocation>
        <location evidence="1">Nucleus</location>
    </subcellularLocation>
</comment>
<accession>A0A1Y2B2B2</accession>
<feature type="compositionally biased region" description="Polar residues" evidence="8">
    <location>
        <begin position="758"/>
        <end position="770"/>
    </location>
</feature>